<dbReference type="Proteomes" id="UP001359559">
    <property type="component" value="Unassembled WGS sequence"/>
</dbReference>
<organism evidence="3 4">
    <name type="scientific">Clitoria ternatea</name>
    <name type="common">Butterfly pea</name>
    <dbReference type="NCBI Taxonomy" id="43366"/>
    <lineage>
        <taxon>Eukaryota</taxon>
        <taxon>Viridiplantae</taxon>
        <taxon>Streptophyta</taxon>
        <taxon>Embryophyta</taxon>
        <taxon>Tracheophyta</taxon>
        <taxon>Spermatophyta</taxon>
        <taxon>Magnoliopsida</taxon>
        <taxon>eudicotyledons</taxon>
        <taxon>Gunneridae</taxon>
        <taxon>Pentapetalae</taxon>
        <taxon>rosids</taxon>
        <taxon>fabids</taxon>
        <taxon>Fabales</taxon>
        <taxon>Fabaceae</taxon>
        <taxon>Papilionoideae</taxon>
        <taxon>50 kb inversion clade</taxon>
        <taxon>NPAAA clade</taxon>
        <taxon>indigoferoid/millettioid clade</taxon>
        <taxon>Phaseoleae</taxon>
        <taxon>Clitoria</taxon>
    </lineage>
</organism>
<reference evidence="3 4" key="1">
    <citation type="submission" date="2024-01" db="EMBL/GenBank/DDBJ databases">
        <title>The genomes of 5 underutilized Papilionoideae crops provide insights into root nodulation and disease resistance.</title>
        <authorList>
            <person name="Yuan L."/>
        </authorList>
    </citation>
    <scope>NUCLEOTIDE SEQUENCE [LARGE SCALE GENOMIC DNA]</scope>
    <source>
        <strain evidence="3">LY-2023</strain>
        <tissue evidence="3">Leaf</tissue>
    </source>
</reference>
<evidence type="ECO:0000259" key="2">
    <source>
        <dbReference type="Pfam" id="PF04043"/>
    </source>
</evidence>
<gene>
    <name evidence="3" type="ORF">RJT34_16750</name>
</gene>
<accession>A0AAN9J805</accession>
<dbReference type="SUPFAM" id="SSF101148">
    <property type="entry name" value="Plant invertase/pectin methylesterase inhibitor"/>
    <property type="match status" value="1"/>
</dbReference>
<feature type="compositionally biased region" description="Basic and acidic residues" evidence="1">
    <location>
        <begin position="22"/>
        <end position="38"/>
    </location>
</feature>
<feature type="compositionally biased region" description="Basic and acidic residues" evidence="1">
    <location>
        <begin position="1"/>
        <end position="13"/>
    </location>
</feature>
<feature type="region of interest" description="Disordered" evidence="1">
    <location>
        <begin position="1"/>
        <end position="52"/>
    </location>
</feature>
<name>A0AAN9J805_CLITE</name>
<keyword evidence="4" id="KW-1185">Reference proteome</keyword>
<dbReference type="InterPro" id="IPR006501">
    <property type="entry name" value="Pectinesterase_inhib_dom"/>
</dbReference>
<dbReference type="InterPro" id="IPR035513">
    <property type="entry name" value="Invertase/methylesterase_inhib"/>
</dbReference>
<protein>
    <recommendedName>
        <fullName evidence="2">Pectinesterase inhibitor domain-containing protein</fullName>
    </recommendedName>
</protein>
<proteinExistence type="predicted"/>
<dbReference type="GO" id="GO:0004857">
    <property type="term" value="F:enzyme inhibitor activity"/>
    <property type="evidence" value="ECO:0007669"/>
    <property type="project" value="InterPro"/>
</dbReference>
<dbReference type="EMBL" id="JAYKXN010000004">
    <property type="protein sequence ID" value="KAK7293873.1"/>
    <property type="molecule type" value="Genomic_DNA"/>
</dbReference>
<dbReference type="Gene3D" id="1.20.140.40">
    <property type="entry name" value="Invertase/pectin methylesterase inhibitor family protein"/>
    <property type="match status" value="1"/>
</dbReference>
<dbReference type="Pfam" id="PF04043">
    <property type="entry name" value="PMEI"/>
    <property type="match status" value="1"/>
</dbReference>
<evidence type="ECO:0000313" key="3">
    <source>
        <dbReference type="EMBL" id="KAK7293873.1"/>
    </source>
</evidence>
<feature type="domain" description="Pectinesterase inhibitor" evidence="2">
    <location>
        <begin position="54"/>
        <end position="122"/>
    </location>
</feature>
<dbReference type="AlphaFoldDB" id="A0AAN9J805"/>
<comment type="caution">
    <text evidence="3">The sequence shown here is derived from an EMBL/GenBank/DDBJ whole genome shotgun (WGS) entry which is preliminary data.</text>
</comment>
<evidence type="ECO:0000256" key="1">
    <source>
        <dbReference type="SAM" id="MobiDB-lite"/>
    </source>
</evidence>
<evidence type="ECO:0000313" key="4">
    <source>
        <dbReference type="Proteomes" id="UP001359559"/>
    </source>
</evidence>
<sequence length="125" mass="13656">MMNGEGHRQRGTTEKTTAGVARCEEGIAREKESPRNVLEEGESEASKNEPNLSHNLCVASLEEASTKSKPLPSSLKDLVGMSIQLTISSGAIIVSLILELLKNETFDHYAKACLQDCSKLYHIQI</sequence>